<dbReference type="PANTHER" id="PTHR10815:SF13">
    <property type="entry name" value="METHYLATED-DNA--PROTEIN-CYSTEINE METHYLTRANSFERASE"/>
    <property type="match status" value="1"/>
</dbReference>
<evidence type="ECO:0000256" key="7">
    <source>
        <dbReference type="ARBA" id="ARBA00022763"/>
    </source>
</evidence>
<evidence type="ECO:0000256" key="9">
    <source>
        <dbReference type="ARBA" id="ARBA00030795"/>
    </source>
</evidence>
<dbReference type="GO" id="GO:0006281">
    <property type="term" value="P:DNA repair"/>
    <property type="evidence" value="ECO:0007669"/>
    <property type="project" value="UniProtKB-KW"/>
</dbReference>
<accession>A0AB34KIB5</accession>
<evidence type="ECO:0000256" key="3">
    <source>
        <dbReference type="ARBA" id="ARBA00011918"/>
    </source>
</evidence>
<dbReference type="EMBL" id="JAAQHG020000045">
    <property type="protein sequence ID" value="KAL1582739.1"/>
    <property type="molecule type" value="Genomic_DNA"/>
</dbReference>
<keyword evidence="8" id="KW-0234">DNA repair</keyword>
<evidence type="ECO:0000256" key="4">
    <source>
        <dbReference type="ARBA" id="ARBA00015377"/>
    </source>
</evidence>
<dbReference type="NCBIfam" id="TIGR00589">
    <property type="entry name" value="ogt"/>
    <property type="match status" value="1"/>
</dbReference>
<feature type="domain" description="Methylated-DNA-[protein]-cysteine S-methyltransferase DNA binding" evidence="13">
    <location>
        <begin position="191"/>
        <end position="281"/>
    </location>
</feature>
<dbReference type="GO" id="GO:0003908">
    <property type="term" value="F:methylated-DNA-[protein]-cysteine S-methyltransferase activity"/>
    <property type="evidence" value="ECO:0007669"/>
    <property type="project" value="UniProtKB-EC"/>
</dbReference>
<dbReference type="AlphaFoldDB" id="A0AB34KIB5"/>
<feature type="compositionally biased region" description="Basic and acidic residues" evidence="12">
    <location>
        <begin position="143"/>
        <end position="175"/>
    </location>
</feature>
<gene>
    <name evidence="14" type="ORF">WHR41_08626</name>
</gene>
<evidence type="ECO:0000256" key="11">
    <source>
        <dbReference type="ARBA" id="ARBA00049348"/>
    </source>
</evidence>
<dbReference type="InterPro" id="IPR014048">
    <property type="entry name" value="MethylDNA_cys_MeTrfase_DNA-bd"/>
</dbReference>
<evidence type="ECO:0000259" key="13">
    <source>
        <dbReference type="Pfam" id="PF01035"/>
    </source>
</evidence>
<keyword evidence="7" id="KW-0227">DNA damage</keyword>
<keyword evidence="6" id="KW-0808">Transferase</keyword>
<comment type="caution">
    <text evidence="14">The sequence shown here is derived from an EMBL/GenBank/DDBJ whole genome shotgun (WGS) entry which is preliminary data.</text>
</comment>
<keyword evidence="15" id="KW-1185">Reference proteome</keyword>
<dbReference type="Pfam" id="PF01035">
    <property type="entry name" value="DNA_binding_1"/>
    <property type="match status" value="1"/>
</dbReference>
<evidence type="ECO:0000256" key="10">
    <source>
        <dbReference type="ARBA" id="ARBA00031621"/>
    </source>
</evidence>
<dbReference type="RefSeq" id="XP_069225846.1">
    <property type="nucleotide sequence ID" value="XM_069377230.1"/>
</dbReference>
<dbReference type="Proteomes" id="UP000803884">
    <property type="component" value="Unassembled WGS sequence"/>
</dbReference>
<dbReference type="InterPro" id="IPR036388">
    <property type="entry name" value="WH-like_DNA-bd_sf"/>
</dbReference>
<evidence type="ECO:0000256" key="12">
    <source>
        <dbReference type="SAM" id="MobiDB-lite"/>
    </source>
</evidence>
<comment type="catalytic activity">
    <reaction evidence="11">
        <text>a 6-O-methyl-2'-deoxyguanosine in DNA + L-cysteinyl-[protein] = S-methyl-L-cysteinyl-[protein] + a 2'-deoxyguanosine in DNA</text>
        <dbReference type="Rhea" id="RHEA:24000"/>
        <dbReference type="Rhea" id="RHEA-COMP:10131"/>
        <dbReference type="Rhea" id="RHEA-COMP:10132"/>
        <dbReference type="Rhea" id="RHEA-COMP:11367"/>
        <dbReference type="Rhea" id="RHEA-COMP:11368"/>
        <dbReference type="ChEBI" id="CHEBI:29950"/>
        <dbReference type="ChEBI" id="CHEBI:82612"/>
        <dbReference type="ChEBI" id="CHEBI:85445"/>
        <dbReference type="ChEBI" id="CHEBI:85448"/>
        <dbReference type="EC" id="2.1.1.63"/>
    </reaction>
</comment>
<comment type="similarity">
    <text evidence="2">Belongs to the MGMT family.</text>
</comment>
<dbReference type="Gene3D" id="1.10.10.10">
    <property type="entry name" value="Winged helix-like DNA-binding domain superfamily/Winged helix DNA-binding domain"/>
    <property type="match status" value="1"/>
</dbReference>
<dbReference type="InterPro" id="IPR001497">
    <property type="entry name" value="MethylDNA_cys_MeTrfase_AS"/>
</dbReference>
<dbReference type="PANTHER" id="PTHR10815">
    <property type="entry name" value="METHYLATED-DNA--PROTEIN-CYSTEINE METHYLTRANSFERASE"/>
    <property type="match status" value="1"/>
</dbReference>
<evidence type="ECO:0000256" key="5">
    <source>
        <dbReference type="ARBA" id="ARBA00022603"/>
    </source>
</evidence>
<evidence type="ECO:0000256" key="1">
    <source>
        <dbReference type="ARBA" id="ARBA00001286"/>
    </source>
</evidence>
<organism evidence="14 15">
    <name type="scientific">Cladosporium halotolerans</name>
    <dbReference type="NCBI Taxonomy" id="1052096"/>
    <lineage>
        <taxon>Eukaryota</taxon>
        <taxon>Fungi</taxon>
        <taxon>Dikarya</taxon>
        <taxon>Ascomycota</taxon>
        <taxon>Pezizomycotina</taxon>
        <taxon>Dothideomycetes</taxon>
        <taxon>Dothideomycetidae</taxon>
        <taxon>Cladosporiales</taxon>
        <taxon>Cladosporiaceae</taxon>
        <taxon>Cladosporium</taxon>
    </lineage>
</organism>
<evidence type="ECO:0000256" key="8">
    <source>
        <dbReference type="ARBA" id="ARBA00023204"/>
    </source>
</evidence>
<keyword evidence="5" id="KW-0489">Methyltransferase</keyword>
<feature type="region of interest" description="Disordered" evidence="12">
    <location>
        <begin position="106"/>
        <end position="176"/>
    </location>
</feature>
<evidence type="ECO:0000313" key="14">
    <source>
        <dbReference type="EMBL" id="KAL1582739.1"/>
    </source>
</evidence>
<evidence type="ECO:0000256" key="6">
    <source>
        <dbReference type="ARBA" id="ARBA00022679"/>
    </source>
</evidence>
<evidence type="ECO:0000313" key="15">
    <source>
        <dbReference type="Proteomes" id="UP000803884"/>
    </source>
</evidence>
<dbReference type="GeneID" id="96010068"/>
<proteinExistence type="inferred from homology"/>
<dbReference type="CDD" id="cd06445">
    <property type="entry name" value="ATase"/>
    <property type="match status" value="1"/>
</dbReference>
<comment type="catalytic activity">
    <reaction evidence="1">
        <text>a 4-O-methyl-thymidine in DNA + L-cysteinyl-[protein] = a thymidine in DNA + S-methyl-L-cysteinyl-[protein]</text>
        <dbReference type="Rhea" id="RHEA:53428"/>
        <dbReference type="Rhea" id="RHEA-COMP:10131"/>
        <dbReference type="Rhea" id="RHEA-COMP:10132"/>
        <dbReference type="Rhea" id="RHEA-COMP:13555"/>
        <dbReference type="Rhea" id="RHEA-COMP:13556"/>
        <dbReference type="ChEBI" id="CHEBI:29950"/>
        <dbReference type="ChEBI" id="CHEBI:82612"/>
        <dbReference type="ChEBI" id="CHEBI:137386"/>
        <dbReference type="ChEBI" id="CHEBI:137387"/>
        <dbReference type="EC" id="2.1.1.63"/>
    </reaction>
</comment>
<dbReference type="GO" id="GO:0032259">
    <property type="term" value="P:methylation"/>
    <property type="evidence" value="ECO:0007669"/>
    <property type="project" value="UniProtKB-KW"/>
</dbReference>
<name>A0AB34KIB5_9PEZI</name>
<dbReference type="SUPFAM" id="SSF46767">
    <property type="entry name" value="Methylated DNA-protein cysteine methyltransferase, C-terminal domain"/>
    <property type="match status" value="1"/>
</dbReference>
<dbReference type="PROSITE" id="PS00374">
    <property type="entry name" value="MGMT"/>
    <property type="match status" value="1"/>
</dbReference>
<sequence length="299" mass="33020">MSDPKEDDIDALRTRWTDLYATRLPALAKSRDPVQPEWPVHLDHCFARIVLDNAVGLDKPWNQVLKAPAVRNMTLNQLRDALALGEKVANGEADLVELDQRSLDLRSKNHKKQTASAVKSGKGEKRKADGSISKYFAPSPDSPQKRVKPDPDGIREDKKTIVDSKDSIGDKKDPGMADQLARISSSKTLTPFRKKTLSLLCHIPRGRYSTYQAMSDYITATSHKTCARAVGNAMRNNPFAPEVPCHRILSSDGSIGGFGGHWGEEGKYAGKKRDLLAEEGVKFDSNGKVKGPPFREFGK</sequence>
<dbReference type="EC" id="2.1.1.63" evidence="3"/>
<protein>
    <recommendedName>
        <fullName evidence="4">Methylated-DNA--protein-cysteine methyltransferase</fullName>
        <ecNumber evidence="3">2.1.1.63</ecNumber>
    </recommendedName>
    <alternativeName>
        <fullName evidence="9">6-O-methylguanine-DNA methyltransferase</fullName>
    </alternativeName>
    <alternativeName>
        <fullName evidence="10">O-6-methylguanine-DNA-alkyltransferase</fullName>
    </alternativeName>
</protein>
<evidence type="ECO:0000256" key="2">
    <source>
        <dbReference type="ARBA" id="ARBA00008711"/>
    </source>
</evidence>
<dbReference type="InterPro" id="IPR036217">
    <property type="entry name" value="MethylDNA_cys_MeTrfase_DNAb"/>
</dbReference>
<reference evidence="14 15" key="1">
    <citation type="journal article" date="2020" name="Microbiol. Resour. Announc.">
        <title>Draft Genome Sequence of a Cladosporium Species Isolated from the Mesophotic Ascidian Didemnum maculosum.</title>
        <authorList>
            <person name="Gioti A."/>
            <person name="Siaperas R."/>
            <person name="Nikolaivits E."/>
            <person name="Le Goff G."/>
            <person name="Ouazzani J."/>
            <person name="Kotoulas G."/>
            <person name="Topakas E."/>
        </authorList>
    </citation>
    <scope>NUCLEOTIDE SEQUENCE [LARGE SCALE GENOMIC DNA]</scope>
    <source>
        <strain evidence="14 15">TM138-S3</strain>
    </source>
</reference>